<dbReference type="AlphaFoldDB" id="A0ABD3HWX9"/>
<evidence type="ECO:0000313" key="3">
    <source>
        <dbReference type="Proteomes" id="UP001633002"/>
    </source>
</evidence>
<dbReference type="Proteomes" id="UP001633002">
    <property type="component" value="Unassembled WGS sequence"/>
</dbReference>
<evidence type="ECO:0000313" key="2">
    <source>
        <dbReference type="EMBL" id="KAL3693844.1"/>
    </source>
</evidence>
<sequence length="126" mass="13389">MSWSEEPGGLGGSDGVGNPNVPCVPFTSWSVNVPVPTYSTSQATNMKALMQAILFMSEKAEDKVAEDIVNRESDILQVVEPASATRVQESKGSACGQEKAPSGTGRKSWKELFPENGVKLGQDDGE</sequence>
<feature type="region of interest" description="Disordered" evidence="1">
    <location>
        <begin position="86"/>
        <end position="126"/>
    </location>
</feature>
<keyword evidence="3" id="KW-1185">Reference proteome</keyword>
<protein>
    <submittedName>
        <fullName evidence="2">Uncharacterized protein</fullName>
    </submittedName>
</protein>
<proteinExistence type="predicted"/>
<comment type="caution">
    <text evidence="2">The sequence shown here is derived from an EMBL/GenBank/DDBJ whole genome shotgun (WGS) entry which is preliminary data.</text>
</comment>
<dbReference type="EMBL" id="JBJQOH010000003">
    <property type="protein sequence ID" value="KAL3693844.1"/>
    <property type="molecule type" value="Genomic_DNA"/>
</dbReference>
<gene>
    <name evidence="2" type="ORF">R1sor_007495</name>
</gene>
<evidence type="ECO:0000256" key="1">
    <source>
        <dbReference type="SAM" id="MobiDB-lite"/>
    </source>
</evidence>
<accession>A0ABD3HWX9</accession>
<organism evidence="2 3">
    <name type="scientific">Riccia sorocarpa</name>
    <dbReference type="NCBI Taxonomy" id="122646"/>
    <lineage>
        <taxon>Eukaryota</taxon>
        <taxon>Viridiplantae</taxon>
        <taxon>Streptophyta</taxon>
        <taxon>Embryophyta</taxon>
        <taxon>Marchantiophyta</taxon>
        <taxon>Marchantiopsida</taxon>
        <taxon>Marchantiidae</taxon>
        <taxon>Marchantiales</taxon>
        <taxon>Ricciaceae</taxon>
        <taxon>Riccia</taxon>
    </lineage>
</organism>
<name>A0ABD3HWX9_9MARC</name>
<reference evidence="2 3" key="1">
    <citation type="submission" date="2024-09" db="EMBL/GenBank/DDBJ databases">
        <title>Chromosome-scale assembly of Riccia sorocarpa.</title>
        <authorList>
            <person name="Paukszto L."/>
        </authorList>
    </citation>
    <scope>NUCLEOTIDE SEQUENCE [LARGE SCALE GENOMIC DNA]</scope>
    <source>
        <strain evidence="2">LP-2024</strain>
        <tissue evidence="2">Aerial parts of the thallus</tissue>
    </source>
</reference>